<evidence type="ECO:0000259" key="4">
    <source>
        <dbReference type="Pfam" id="PF13891"/>
    </source>
</evidence>
<sequence>MAEPSSSKPSPPLSPMRIPESPLSTAELLTRQEVLRRRSSRVRQLAKCYRSHYWALMEELKAKHKEYYWMYGKSPYKEEEEQEQEREEEDEEQQQQQRNRRGEGTGGNEGVEMGEDVGGEEMTTTMMMRRCEVTGCKGKAMALTRYCHTHILSDSKQSLYKSCTYCIKR</sequence>
<feature type="region of interest" description="Disordered" evidence="3">
    <location>
        <begin position="76"/>
        <end position="116"/>
    </location>
</feature>
<dbReference type="EMBL" id="OIVN01004120">
    <property type="protein sequence ID" value="SPD15584.1"/>
    <property type="molecule type" value="Genomic_DNA"/>
</dbReference>
<evidence type="ECO:0000313" key="6">
    <source>
        <dbReference type="EMBL" id="SPD15584.1"/>
    </source>
</evidence>
<dbReference type="EMBL" id="OIVN01000325">
    <property type="protein sequence ID" value="SPC78345.1"/>
    <property type="molecule type" value="Genomic_DNA"/>
</dbReference>
<gene>
    <name evidence="6" type="ORF">FSB_LOCUS43466</name>
    <name evidence="5" type="ORF">FSB_LOCUS6227</name>
</gene>
<feature type="compositionally biased region" description="Acidic residues" evidence="3">
    <location>
        <begin position="78"/>
        <end position="93"/>
    </location>
</feature>
<keyword evidence="2" id="KW-0539">Nucleus</keyword>
<accession>A0A2N9HV65</accession>
<evidence type="ECO:0000256" key="3">
    <source>
        <dbReference type="SAM" id="MobiDB-lite"/>
    </source>
</evidence>
<evidence type="ECO:0000256" key="2">
    <source>
        <dbReference type="ARBA" id="ARBA00023242"/>
    </source>
</evidence>
<name>A0A2N9HV65_FAGSY</name>
<dbReference type="GO" id="GO:0044545">
    <property type="term" value="C:NSL complex"/>
    <property type="evidence" value="ECO:0007669"/>
    <property type="project" value="TreeGrafter"/>
</dbReference>
<dbReference type="InterPro" id="IPR026316">
    <property type="entry name" value="NSL2"/>
</dbReference>
<dbReference type="InterPro" id="IPR025927">
    <property type="entry name" value="Znf_KANL2-like"/>
</dbReference>
<dbReference type="PANTHER" id="PTHR13453">
    <property type="entry name" value="KAT8 REGULATORY NSL COMPLEX SUBUNIT 2"/>
    <property type="match status" value="1"/>
</dbReference>
<evidence type="ECO:0000256" key="1">
    <source>
        <dbReference type="ARBA" id="ARBA00004123"/>
    </source>
</evidence>
<dbReference type="Pfam" id="PF13891">
    <property type="entry name" value="zf-C3HC3H_KANSL2"/>
    <property type="match status" value="1"/>
</dbReference>
<dbReference type="AlphaFoldDB" id="A0A2N9HV65"/>
<protein>
    <recommendedName>
        <fullName evidence="4">KANL2-like probable zinc-finger domain-containing protein</fullName>
    </recommendedName>
</protein>
<evidence type="ECO:0000313" key="5">
    <source>
        <dbReference type="EMBL" id="SPC78345.1"/>
    </source>
</evidence>
<organism evidence="6">
    <name type="scientific">Fagus sylvatica</name>
    <name type="common">Beechnut</name>
    <dbReference type="NCBI Taxonomy" id="28930"/>
    <lineage>
        <taxon>Eukaryota</taxon>
        <taxon>Viridiplantae</taxon>
        <taxon>Streptophyta</taxon>
        <taxon>Embryophyta</taxon>
        <taxon>Tracheophyta</taxon>
        <taxon>Spermatophyta</taxon>
        <taxon>Magnoliopsida</taxon>
        <taxon>eudicotyledons</taxon>
        <taxon>Gunneridae</taxon>
        <taxon>Pentapetalae</taxon>
        <taxon>rosids</taxon>
        <taxon>fabids</taxon>
        <taxon>Fagales</taxon>
        <taxon>Fagaceae</taxon>
        <taxon>Fagus</taxon>
    </lineage>
</organism>
<dbReference type="GO" id="GO:0005634">
    <property type="term" value="C:nucleus"/>
    <property type="evidence" value="ECO:0007669"/>
    <property type="project" value="UniProtKB-SubCell"/>
</dbReference>
<feature type="domain" description="KANL2-like probable zinc-finger" evidence="4">
    <location>
        <begin position="132"/>
        <end position="167"/>
    </location>
</feature>
<comment type="subcellular location">
    <subcellularLocation>
        <location evidence="1">Nucleus</location>
    </subcellularLocation>
</comment>
<dbReference type="PANTHER" id="PTHR13453:SF7">
    <property type="entry name" value="KAT8 REGULATORY NSL COMPLEX SUBUNIT 2"/>
    <property type="match status" value="1"/>
</dbReference>
<reference evidence="6" key="1">
    <citation type="submission" date="2018-02" db="EMBL/GenBank/DDBJ databases">
        <authorList>
            <person name="Cohen D.B."/>
            <person name="Kent A.D."/>
        </authorList>
    </citation>
    <scope>NUCLEOTIDE SEQUENCE</scope>
</reference>
<proteinExistence type="predicted"/>
<feature type="region of interest" description="Disordered" evidence="3">
    <location>
        <begin position="1"/>
        <end position="25"/>
    </location>
</feature>